<comment type="cofactor">
    <cofactor evidence="1">
        <name>[4Fe-4S] cluster</name>
        <dbReference type="ChEBI" id="CHEBI:49883"/>
    </cofactor>
</comment>
<feature type="region of interest" description="Disordered" evidence="2">
    <location>
        <begin position="97"/>
        <end position="143"/>
    </location>
</feature>
<evidence type="ECO:0000256" key="1">
    <source>
        <dbReference type="RuleBase" id="RU365029"/>
    </source>
</evidence>
<evidence type="ECO:0000256" key="2">
    <source>
        <dbReference type="SAM" id="MobiDB-lite"/>
    </source>
</evidence>
<organism evidence="4 5">
    <name type="scientific">Perkinsus olseni</name>
    <name type="common">Perkinsus atlanticus</name>
    <dbReference type="NCBI Taxonomy" id="32597"/>
    <lineage>
        <taxon>Eukaryota</taxon>
        <taxon>Sar</taxon>
        <taxon>Alveolata</taxon>
        <taxon>Perkinsozoa</taxon>
        <taxon>Perkinsea</taxon>
        <taxon>Perkinsida</taxon>
        <taxon>Perkinsidae</taxon>
        <taxon>Perkinsus</taxon>
    </lineage>
</organism>
<comment type="function">
    <text evidence="1">DNA polymerase II participates in chromosomal DNA replication.</text>
</comment>
<dbReference type="GO" id="GO:0008622">
    <property type="term" value="C:epsilon DNA polymerase complex"/>
    <property type="evidence" value="ECO:0007669"/>
    <property type="project" value="InterPro"/>
</dbReference>
<keyword evidence="1" id="KW-0239">DNA-directed DNA polymerase</keyword>
<keyword evidence="1" id="KW-0539">Nucleus</keyword>
<keyword evidence="1" id="KW-0479">Metal-binding</keyword>
<dbReference type="Pfam" id="PF22634">
    <property type="entry name" value="POL2_thumb"/>
    <property type="match status" value="1"/>
</dbReference>
<dbReference type="GO" id="GO:0008270">
    <property type="term" value="F:zinc ion binding"/>
    <property type="evidence" value="ECO:0007669"/>
    <property type="project" value="UniProtKB-KW"/>
</dbReference>
<name>A0A7J6RU06_PEROL</name>
<reference evidence="4 5" key="1">
    <citation type="submission" date="2020-04" db="EMBL/GenBank/DDBJ databases">
        <title>Perkinsus olseni comparative genomics.</title>
        <authorList>
            <person name="Bogema D.R."/>
        </authorList>
    </citation>
    <scope>NUCLEOTIDE SEQUENCE [LARGE SCALE GENOMIC DNA]</scope>
    <source>
        <strain evidence="4">ATCC PRA-205</strain>
    </source>
</reference>
<dbReference type="Proteomes" id="UP000574390">
    <property type="component" value="Unassembled WGS sequence"/>
</dbReference>
<comment type="caution">
    <text evidence="4">The sequence shown here is derived from an EMBL/GenBank/DDBJ whole genome shotgun (WGS) entry which is preliminary data.</text>
</comment>
<keyword evidence="1" id="KW-0408">Iron</keyword>
<feature type="domain" description="DNA polymerase epsilon ,catalytic subunit A thumb" evidence="3">
    <location>
        <begin position="1"/>
        <end position="60"/>
    </location>
</feature>
<keyword evidence="1" id="KW-0235">DNA replication</keyword>
<dbReference type="GO" id="GO:0051539">
    <property type="term" value="F:4 iron, 4 sulfur cluster binding"/>
    <property type="evidence" value="ECO:0007669"/>
    <property type="project" value="UniProtKB-KW"/>
</dbReference>
<dbReference type="InterPro" id="IPR055191">
    <property type="entry name" value="POL2_thumb"/>
</dbReference>
<dbReference type="GO" id="GO:0006272">
    <property type="term" value="P:leading strand elongation"/>
    <property type="evidence" value="ECO:0007669"/>
    <property type="project" value="TreeGrafter"/>
</dbReference>
<keyword evidence="1" id="KW-0863">Zinc-finger</keyword>
<evidence type="ECO:0000313" key="5">
    <source>
        <dbReference type="Proteomes" id="UP000574390"/>
    </source>
</evidence>
<keyword evidence="1" id="KW-0238">DNA-binding</keyword>
<dbReference type="GO" id="GO:0003677">
    <property type="term" value="F:DNA binding"/>
    <property type="evidence" value="ECO:0007669"/>
    <property type="project" value="UniProtKB-KW"/>
</dbReference>
<dbReference type="GO" id="GO:0000278">
    <property type="term" value="P:mitotic cell cycle"/>
    <property type="evidence" value="ECO:0007669"/>
    <property type="project" value="TreeGrafter"/>
</dbReference>
<dbReference type="InterPro" id="IPR029703">
    <property type="entry name" value="POL2"/>
</dbReference>
<feature type="region of interest" description="Disordered" evidence="2">
    <location>
        <begin position="226"/>
        <end position="267"/>
    </location>
</feature>
<dbReference type="GO" id="GO:0006297">
    <property type="term" value="P:nucleotide-excision repair, DNA gap filling"/>
    <property type="evidence" value="ECO:0007669"/>
    <property type="project" value="TreeGrafter"/>
</dbReference>
<feature type="non-terminal residue" evidence="4">
    <location>
        <position position="1"/>
    </location>
</feature>
<keyword evidence="1" id="KW-0548">Nucleotidyltransferase</keyword>
<keyword evidence="1" id="KW-0411">Iron-sulfur</keyword>
<accession>A0A7J6RU06</accession>
<evidence type="ECO:0000259" key="3">
    <source>
        <dbReference type="Pfam" id="PF22634"/>
    </source>
</evidence>
<dbReference type="EMBL" id="JABANM010019593">
    <property type="protein sequence ID" value="KAF4724214.1"/>
    <property type="molecule type" value="Genomic_DNA"/>
</dbReference>
<dbReference type="EC" id="2.7.7.7" evidence="1"/>
<comment type="subcellular location">
    <subcellularLocation>
        <location evidence="1">Nucleus</location>
    </subcellularLocation>
</comment>
<dbReference type="PANTHER" id="PTHR10670:SF0">
    <property type="entry name" value="DNA POLYMERASE EPSILON CATALYTIC SUBUNIT A"/>
    <property type="match status" value="1"/>
</dbReference>
<sequence>AIPVNIFNAEEQVKKKYLRKWMGDPSIHNFDIREIIDWQYYRTRLGAAIQKIIGIPAMNQHVKNPCPSVELPQWAKKRVREREDTFKQKKLTDMFARMTAKAPTATASKKVTKTQGRSRATTSSSSSSSSALPVPLPDPEPAADSCAMDIEEVVPAPFVDDTAEASSSSMAVDVEDVSIEGIAILKPAQKEPVNWKKKQAQNLRERHQGTKQHRNALRERIEKAQQRLGAMAGQPSVPSGGEVDAGDHHPAEASSGNPPSATTGGGVWSMANRKLAVATHVLGCEPVHDASAVTL</sequence>
<dbReference type="PANTHER" id="PTHR10670">
    <property type="entry name" value="DNA POLYMERASE EPSILON CATALYTIC SUBUNIT A"/>
    <property type="match status" value="1"/>
</dbReference>
<protein>
    <recommendedName>
        <fullName evidence="1">DNA polymerase epsilon catalytic subunit</fullName>
        <ecNumber evidence="1">2.7.7.7</ecNumber>
    </recommendedName>
</protein>
<gene>
    <name evidence="4" type="ORF">FOZ62_009776</name>
</gene>
<dbReference type="GO" id="GO:0003887">
    <property type="term" value="F:DNA-directed DNA polymerase activity"/>
    <property type="evidence" value="ECO:0007669"/>
    <property type="project" value="UniProtKB-KW"/>
</dbReference>
<evidence type="ECO:0000313" key="4">
    <source>
        <dbReference type="EMBL" id="KAF4724214.1"/>
    </source>
</evidence>
<keyword evidence="1" id="KW-0862">Zinc</keyword>
<keyword evidence="1" id="KW-0004">4Fe-4S</keyword>
<comment type="catalytic activity">
    <reaction evidence="1">
        <text>DNA(n) + a 2'-deoxyribonucleoside 5'-triphosphate = DNA(n+1) + diphosphate</text>
        <dbReference type="Rhea" id="RHEA:22508"/>
        <dbReference type="Rhea" id="RHEA-COMP:17339"/>
        <dbReference type="Rhea" id="RHEA-COMP:17340"/>
        <dbReference type="ChEBI" id="CHEBI:33019"/>
        <dbReference type="ChEBI" id="CHEBI:61560"/>
        <dbReference type="ChEBI" id="CHEBI:173112"/>
        <dbReference type="EC" id="2.7.7.7"/>
    </reaction>
</comment>
<keyword evidence="1" id="KW-0808">Transferase</keyword>
<proteinExistence type="inferred from homology"/>
<dbReference type="GO" id="GO:0045004">
    <property type="term" value="P:DNA replication proofreading"/>
    <property type="evidence" value="ECO:0007669"/>
    <property type="project" value="TreeGrafter"/>
</dbReference>
<feature type="compositionally biased region" description="Low complexity" evidence="2">
    <location>
        <begin position="99"/>
        <end position="131"/>
    </location>
</feature>
<comment type="similarity">
    <text evidence="1">Belongs to the DNA polymerase type-B family.</text>
</comment>
<dbReference type="GO" id="GO:0006287">
    <property type="term" value="P:base-excision repair, gap-filling"/>
    <property type="evidence" value="ECO:0007669"/>
    <property type="project" value="TreeGrafter"/>
</dbReference>
<dbReference type="GO" id="GO:0008310">
    <property type="term" value="F:single-stranded DNA 3'-5' DNA exonuclease activity"/>
    <property type="evidence" value="ECO:0007669"/>
    <property type="project" value="TreeGrafter"/>
</dbReference>
<dbReference type="AlphaFoldDB" id="A0A7J6RU06"/>
<feature type="non-terminal residue" evidence="4">
    <location>
        <position position="295"/>
    </location>
</feature>